<dbReference type="Gene3D" id="3.30.710.10">
    <property type="entry name" value="Potassium Channel Kv1.1, Chain A"/>
    <property type="match status" value="1"/>
</dbReference>
<evidence type="ECO:0000313" key="4">
    <source>
        <dbReference type="Proteomes" id="UP000094527"/>
    </source>
</evidence>
<dbReference type="Gene3D" id="2.60.210.10">
    <property type="entry name" value="Apoptosis, Tumor Necrosis Factor Receptor Associated Protein 2, Chain A"/>
    <property type="match status" value="1"/>
</dbReference>
<dbReference type="InterPro" id="IPR011333">
    <property type="entry name" value="SKP1/BTB/POZ_sf"/>
</dbReference>
<name>A0A1D2MZX3_ORCCI</name>
<dbReference type="PANTHER" id="PTHR24413">
    <property type="entry name" value="SPECKLE-TYPE POZ PROTEIN"/>
    <property type="match status" value="1"/>
</dbReference>
<comment type="caution">
    <text evidence="3">The sequence shown here is derived from an EMBL/GenBank/DDBJ whole genome shotgun (WGS) entry which is preliminary data.</text>
</comment>
<dbReference type="Gene3D" id="6.10.250.3030">
    <property type="match status" value="1"/>
</dbReference>
<protein>
    <submittedName>
        <fullName evidence="3">Speckle-type POZ protein</fullName>
    </submittedName>
</protein>
<accession>A0A1D2MZX3</accession>
<dbReference type="SUPFAM" id="SSF49599">
    <property type="entry name" value="TRAF domain-like"/>
    <property type="match status" value="1"/>
</dbReference>
<organism evidence="3 4">
    <name type="scientific">Orchesella cincta</name>
    <name type="common">Springtail</name>
    <name type="synonym">Podura cincta</name>
    <dbReference type="NCBI Taxonomy" id="48709"/>
    <lineage>
        <taxon>Eukaryota</taxon>
        <taxon>Metazoa</taxon>
        <taxon>Ecdysozoa</taxon>
        <taxon>Arthropoda</taxon>
        <taxon>Hexapoda</taxon>
        <taxon>Collembola</taxon>
        <taxon>Entomobryomorpha</taxon>
        <taxon>Entomobryoidea</taxon>
        <taxon>Orchesellidae</taxon>
        <taxon>Orchesellinae</taxon>
        <taxon>Orchesella</taxon>
    </lineage>
</organism>
<dbReference type="InterPro" id="IPR008974">
    <property type="entry name" value="TRAF-like"/>
</dbReference>
<sequence length="357" mass="40255">MSQTPTKRRCLGYGPESVSLVGETNVDPFSFLWTHRNCSTSAACPVIESPVFHGGTKSNHGWMLSICPKRRLKGDEYCSVYLTLKERVKEPLKTLFKISILDANDRPVHQNELCREFGKKGMYIHGFDTFILSSALTDPARPLIENNTIKIQCSVIIVDEMEKKVSVGMSYCIPSDEKRNEEFKSRFAKDFGKMFNESNGTDVIISTSKTTFKAHTFILKARSPVFDRMLTVDMKEKESNVVQIADFDEDVVKGMLEHLYTGQTDFISTLAPELLQIADKYDLAGLKQDCEYAMVKRLNIGDAATVLVLADTHNAPFLKEKTLAFINLNKDEFLKTAAFQDEFIAHPVAFADLHLPQ</sequence>
<dbReference type="OrthoDB" id="10249567at2759"/>
<reference evidence="3 4" key="1">
    <citation type="journal article" date="2016" name="Genome Biol. Evol.">
        <title>Gene Family Evolution Reflects Adaptation to Soil Environmental Stressors in the Genome of the Collembolan Orchesella cincta.</title>
        <authorList>
            <person name="Faddeeva-Vakhrusheva A."/>
            <person name="Derks M.F."/>
            <person name="Anvar S.Y."/>
            <person name="Agamennone V."/>
            <person name="Suring W."/>
            <person name="Smit S."/>
            <person name="van Straalen N.M."/>
            <person name="Roelofs D."/>
        </authorList>
    </citation>
    <scope>NUCLEOTIDE SEQUENCE [LARGE SCALE GENOMIC DNA]</scope>
    <source>
        <tissue evidence="3">Mixed pool</tissue>
    </source>
</reference>
<feature type="domain" description="MATH" evidence="2">
    <location>
        <begin position="28"/>
        <end position="155"/>
    </location>
</feature>
<dbReference type="Pfam" id="PF00651">
    <property type="entry name" value="BTB"/>
    <property type="match status" value="1"/>
</dbReference>
<dbReference type="OMA" id="FRTMQET"/>
<dbReference type="GO" id="GO:0030163">
    <property type="term" value="P:protein catabolic process"/>
    <property type="evidence" value="ECO:0007669"/>
    <property type="project" value="UniProtKB-ARBA"/>
</dbReference>
<dbReference type="CDD" id="cd00121">
    <property type="entry name" value="MATH"/>
    <property type="match status" value="1"/>
</dbReference>
<dbReference type="PROSITE" id="PS50144">
    <property type="entry name" value="MATH"/>
    <property type="match status" value="1"/>
</dbReference>
<feature type="domain" description="BTB" evidence="1">
    <location>
        <begin position="201"/>
        <end position="268"/>
    </location>
</feature>
<dbReference type="Proteomes" id="UP000094527">
    <property type="component" value="Unassembled WGS sequence"/>
</dbReference>
<dbReference type="InterPro" id="IPR002083">
    <property type="entry name" value="MATH/TRAF_dom"/>
</dbReference>
<evidence type="ECO:0000259" key="2">
    <source>
        <dbReference type="PROSITE" id="PS50144"/>
    </source>
</evidence>
<dbReference type="EMBL" id="LJIJ01000341">
    <property type="protein sequence ID" value="ODM98586.1"/>
    <property type="molecule type" value="Genomic_DNA"/>
</dbReference>
<evidence type="ECO:0000313" key="3">
    <source>
        <dbReference type="EMBL" id="ODM98586.1"/>
    </source>
</evidence>
<keyword evidence="4" id="KW-1185">Reference proteome</keyword>
<dbReference type="AlphaFoldDB" id="A0A1D2MZX3"/>
<proteinExistence type="predicted"/>
<dbReference type="SUPFAM" id="SSF54695">
    <property type="entry name" value="POZ domain"/>
    <property type="match status" value="1"/>
</dbReference>
<gene>
    <name evidence="3" type="ORF">Ocin01_08100</name>
</gene>
<dbReference type="SMART" id="SM00225">
    <property type="entry name" value="BTB"/>
    <property type="match status" value="1"/>
</dbReference>
<dbReference type="STRING" id="48709.A0A1D2MZX3"/>
<dbReference type="PROSITE" id="PS50097">
    <property type="entry name" value="BTB"/>
    <property type="match status" value="1"/>
</dbReference>
<dbReference type="InterPro" id="IPR000210">
    <property type="entry name" value="BTB/POZ_dom"/>
</dbReference>
<evidence type="ECO:0000259" key="1">
    <source>
        <dbReference type="PROSITE" id="PS50097"/>
    </source>
</evidence>